<comment type="similarity">
    <text evidence="1">Belongs to the peptidase S13 family.</text>
</comment>
<organism evidence="3 4">
    <name type="scientific">Legionella impletisoli</name>
    <dbReference type="NCBI Taxonomy" id="343510"/>
    <lineage>
        <taxon>Bacteria</taxon>
        <taxon>Pseudomonadati</taxon>
        <taxon>Pseudomonadota</taxon>
        <taxon>Gammaproteobacteria</taxon>
        <taxon>Legionellales</taxon>
        <taxon>Legionellaceae</taxon>
        <taxon>Legionella</taxon>
    </lineage>
</organism>
<dbReference type="GO" id="GO:0006508">
    <property type="term" value="P:proteolysis"/>
    <property type="evidence" value="ECO:0007669"/>
    <property type="project" value="InterPro"/>
</dbReference>
<keyword evidence="3" id="KW-0645">Protease</keyword>
<dbReference type="Proteomes" id="UP000630149">
    <property type="component" value="Unassembled WGS sequence"/>
</dbReference>
<dbReference type="AlphaFoldDB" id="A0A917JLC7"/>
<evidence type="ECO:0000256" key="1">
    <source>
        <dbReference type="ARBA" id="ARBA00006096"/>
    </source>
</evidence>
<dbReference type="InterPro" id="IPR012338">
    <property type="entry name" value="Beta-lactam/transpept-like"/>
</dbReference>
<keyword evidence="2" id="KW-0378">Hydrolase</keyword>
<evidence type="ECO:0000313" key="4">
    <source>
        <dbReference type="Proteomes" id="UP000630149"/>
    </source>
</evidence>
<dbReference type="Pfam" id="PF02113">
    <property type="entry name" value="Peptidase_S13"/>
    <property type="match status" value="1"/>
</dbReference>
<dbReference type="GO" id="GO:0000270">
    <property type="term" value="P:peptidoglycan metabolic process"/>
    <property type="evidence" value="ECO:0007669"/>
    <property type="project" value="TreeGrafter"/>
</dbReference>
<dbReference type="Gene3D" id="3.40.710.10">
    <property type="entry name" value="DD-peptidase/beta-lactamase superfamily"/>
    <property type="match status" value="2"/>
</dbReference>
<dbReference type="PRINTS" id="PR00922">
    <property type="entry name" value="DADACBPTASE3"/>
</dbReference>
<keyword evidence="3" id="KW-0121">Carboxypeptidase</keyword>
<reference evidence="3" key="1">
    <citation type="journal article" date="2014" name="Int. J. Syst. Evol. Microbiol.">
        <title>Complete genome sequence of Corynebacterium casei LMG S-19264T (=DSM 44701T), isolated from a smear-ripened cheese.</title>
        <authorList>
            <consortium name="US DOE Joint Genome Institute (JGI-PGF)"/>
            <person name="Walter F."/>
            <person name="Albersmeier A."/>
            <person name="Kalinowski J."/>
            <person name="Ruckert C."/>
        </authorList>
    </citation>
    <scope>NUCLEOTIDE SEQUENCE</scope>
    <source>
        <strain evidence="3">JCM 13919</strain>
    </source>
</reference>
<evidence type="ECO:0000313" key="3">
    <source>
        <dbReference type="EMBL" id="GGI75246.1"/>
    </source>
</evidence>
<dbReference type="PANTHER" id="PTHR30023">
    <property type="entry name" value="D-ALANYL-D-ALANINE CARBOXYPEPTIDASE"/>
    <property type="match status" value="1"/>
</dbReference>
<comment type="caution">
    <text evidence="3">The sequence shown here is derived from an EMBL/GenBank/DDBJ whole genome shotgun (WGS) entry which is preliminary data.</text>
</comment>
<proteinExistence type="inferred from homology"/>
<dbReference type="NCBIfam" id="TIGR00666">
    <property type="entry name" value="PBP4"/>
    <property type="match status" value="1"/>
</dbReference>
<reference evidence="3" key="2">
    <citation type="submission" date="2020-09" db="EMBL/GenBank/DDBJ databases">
        <authorList>
            <person name="Sun Q."/>
            <person name="Ohkuma M."/>
        </authorList>
    </citation>
    <scope>NUCLEOTIDE SEQUENCE</scope>
    <source>
        <strain evidence="3">JCM 13919</strain>
    </source>
</reference>
<keyword evidence="4" id="KW-1185">Reference proteome</keyword>
<dbReference type="InterPro" id="IPR000667">
    <property type="entry name" value="Peptidase_S13"/>
</dbReference>
<dbReference type="Gene3D" id="3.50.80.20">
    <property type="entry name" value="D-Ala-D-Ala carboxypeptidase C, peptidase S13"/>
    <property type="match status" value="1"/>
</dbReference>
<dbReference type="EMBL" id="BMOB01000001">
    <property type="protein sequence ID" value="GGI75246.1"/>
    <property type="molecule type" value="Genomic_DNA"/>
</dbReference>
<evidence type="ECO:0000256" key="2">
    <source>
        <dbReference type="ARBA" id="ARBA00022801"/>
    </source>
</evidence>
<accession>A0A917JLC7</accession>
<dbReference type="GO" id="GO:0004185">
    <property type="term" value="F:serine-type carboxypeptidase activity"/>
    <property type="evidence" value="ECO:0007669"/>
    <property type="project" value="InterPro"/>
</dbReference>
<dbReference type="RefSeq" id="WP_131775262.1">
    <property type="nucleotide sequence ID" value="NZ_BMOB01000001.1"/>
</dbReference>
<name>A0A917JLC7_9GAMM</name>
<dbReference type="PANTHER" id="PTHR30023:SF0">
    <property type="entry name" value="PENICILLIN-SENSITIVE CARBOXYPEPTIDASE A"/>
    <property type="match status" value="1"/>
</dbReference>
<gene>
    <name evidence="3" type="primary">dacB</name>
    <name evidence="3" type="ORF">GCM10007966_00070</name>
</gene>
<dbReference type="OrthoDB" id="9802627at2"/>
<sequence length="472" mass="52487">MNIIALKRTVTKLSLVFLLLVTNFVYAASLKEDLDSLIAMELPQASVGVVIKDLGRGQTLYEQNPNKLLSPASGMKIFTAAASLYRLGPQFHYETSLLKDDRNIYVRFSGDPSLTKENLTQLIQSLKKHLIQTIAGNVVIDDSKFKPPYYAAGINYDDLGWYYVAPSSAVILNENKESFEFVSPKTIGHPVKIQSKNPNPPVKLINNLISVSHAKERNHCNFNIDIRPNNTLKLYGCLPQYKQVRHLALAIPEPSLYAKEVINEALKNSGIELQGKIIIGKTPGHATLIASHQSPELVKLVGHMLKESDNVYADSLTKLLGYSLTREGTYKQGAYAIKQIIAKHTTLDTKKMDISDGQGTRYNLITPYQMVTLLTDLYNDKSIWPYLSEALPRMGESGSLQARMKETDLEKKVLAKTGTMHDMSSLSGYVMTQSGKPLAFSIMINNVHLPIGKAKQLEEKMLLILSKHINGA</sequence>
<protein>
    <submittedName>
        <fullName evidence="3">D-alanyl-D-alanine carboxypeptidase</fullName>
    </submittedName>
</protein>
<dbReference type="SUPFAM" id="SSF56601">
    <property type="entry name" value="beta-lactamase/transpeptidase-like"/>
    <property type="match status" value="1"/>
</dbReference>